<feature type="domain" description="DUF4113" evidence="1">
    <location>
        <begin position="5"/>
        <end position="39"/>
    </location>
</feature>
<organism evidence="2 3">
    <name type="scientific">Pseudomonas rhodesiae</name>
    <dbReference type="NCBI Taxonomy" id="76760"/>
    <lineage>
        <taxon>Bacteria</taxon>
        <taxon>Pseudomonadati</taxon>
        <taxon>Pseudomonadota</taxon>
        <taxon>Gammaproteobacteria</taxon>
        <taxon>Pseudomonadales</taxon>
        <taxon>Pseudomonadaceae</taxon>
        <taxon>Pseudomonas</taxon>
    </lineage>
</organism>
<protein>
    <submittedName>
        <fullName evidence="2">DUF4113 domain-containing protein</fullName>
    </submittedName>
</protein>
<evidence type="ECO:0000259" key="1">
    <source>
        <dbReference type="Pfam" id="PF13438"/>
    </source>
</evidence>
<dbReference type="AlphaFoldDB" id="A0A8I1JD78"/>
<dbReference type="EMBL" id="JAEILH010000014">
    <property type="protein sequence ID" value="MBI6623930.1"/>
    <property type="molecule type" value="Genomic_DNA"/>
</dbReference>
<proteinExistence type="predicted"/>
<name>A0A8I1JD78_9PSED</name>
<dbReference type="Pfam" id="PF13438">
    <property type="entry name" value="DUF4113"/>
    <property type="match status" value="1"/>
</dbReference>
<dbReference type="Proteomes" id="UP000645865">
    <property type="component" value="Unassembled WGS sequence"/>
</dbReference>
<comment type="caution">
    <text evidence="2">The sequence shown here is derived from an EMBL/GenBank/DDBJ whole genome shotgun (WGS) entry which is preliminary data.</text>
</comment>
<evidence type="ECO:0000313" key="2">
    <source>
        <dbReference type="EMBL" id="MBI6623930.1"/>
    </source>
</evidence>
<sequence length="47" mass="5147">MSALGRLRTASVPVSPEWSMRRGLKSPSCPTRLDELWAVGSGSSWSR</sequence>
<gene>
    <name evidence="2" type="ORF">YA0853_09595</name>
</gene>
<dbReference type="RefSeq" id="WP_079743626.1">
    <property type="nucleotide sequence ID" value="NZ_JAEILH010000014.1"/>
</dbReference>
<dbReference type="InterPro" id="IPR025188">
    <property type="entry name" value="DUF4113"/>
</dbReference>
<reference evidence="2" key="1">
    <citation type="submission" date="2020-12" db="EMBL/GenBank/DDBJ databases">
        <title>Comparative genomic insights into the epidemiology and virulence of plant pathogenic Pseudomonads from Turkey.</title>
        <authorList>
            <person name="Dillon M."/>
            <person name="Ruiz-Bedoya T."/>
            <person name="Bendalovic-Torma C."/>
            <person name="Guttman K.M."/>
            <person name="Kwak H."/>
            <person name="Middleton M.A."/>
            <person name="Wang P.W."/>
            <person name="Horuz S."/>
            <person name="Aysan Y."/>
            <person name="Guttman D.S."/>
        </authorList>
    </citation>
    <scope>NUCLEOTIDE SEQUENCE</scope>
    <source>
        <strain evidence="2">S5_IA_3a</strain>
    </source>
</reference>
<evidence type="ECO:0000313" key="3">
    <source>
        <dbReference type="Proteomes" id="UP000645865"/>
    </source>
</evidence>
<accession>A0A8I1JD78</accession>